<dbReference type="EMBL" id="QEAM01000066">
    <property type="protein sequence ID" value="TPX47881.1"/>
    <property type="molecule type" value="Genomic_DNA"/>
</dbReference>
<dbReference type="VEuPathDB" id="FungiDB:SeMB42_g00214"/>
<dbReference type="SUPFAM" id="SSF49599">
    <property type="entry name" value="TRAF domain-like"/>
    <property type="match status" value="1"/>
</dbReference>
<organism evidence="3 4">
    <name type="scientific">Synchytrium endobioticum</name>
    <dbReference type="NCBI Taxonomy" id="286115"/>
    <lineage>
        <taxon>Eukaryota</taxon>
        <taxon>Fungi</taxon>
        <taxon>Fungi incertae sedis</taxon>
        <taxon>Chytridiomycota</taxon>
        <taxon>Chytridiomycota incertae sedis</taxon>
        <taxon>Chytridiomycetes</taxon>
        <taxon>Synchytriales</taxon>
        <taxon>Synchytriaceae</taxon>
        <taxon>Synchytrium</taxon>
    </lineage>
</organism>
<feature type="compositionally biased region" description="Polar residues" evidence="1">
    <location>
        <begin position="191"/>
        <end position="205"/>
    </location>
</feature>
<evidence type="ECO:0000256" key="1">
    <source>
        <dbReference type="SAM" id="MobiDB-lite"/>
    </source>
</evidence>
<feature type="domain" description="MATH" evidence="2">
    <location>
        <begin position="14"/>
        <end position="134"/>
    </location>
</feature>
<dbReference type="CDD" id="cd00121">
    <property type="entry name" value="MATH"/>
    <property type="match status" value="1"/>
</dbReference>
<reference evidence="3 4" key="1">
    <citation type="journal article" date="2019" name="Sci. Rep.">
        <title>Comparative genomics of chytrid fungi reveal insights into the obligate biotrophic and pathogenic lifestyle of Synchytrium endobioticum.</title>
        <authorList>
            <person name="van de Vossenberg B.T.L.H."/>
            <person name="Warris S."/>
            <person name="Nguyen H.D.T."/>
            <person name="van Gent-Pelzer M.P.E."/>
            <person name="Joly D.L."/>
            <person name="van de Geest H.C."/>
            <person name="Bonants P.J.M."/>
            <person name="Smith D.S."/>
            <person name="Levesque C.A."/>
            <person name="van der Lee T.A.J."/>
        </authorList>
    </citation>
    <scope>NUCLEOTIDE SEQUENCE [LARGE SCALE GENOMIC DNA]</scope>
    <source>
        <strain evidence="3 4">LEV6574</strain>
    </source>
</reference>
<feature type="region of interest" description="Disordered" evidence="1">
    <location>
        <begin position="191"/>
        <end position="213"/>
    </location>
</feature>
<dbReference type="Proteomes" id="UP000320475">
    <property type="component" value="Unassembled WGS sequence"/>
</dbReference>
<gene>
    <name evidence="3" type="ORF">SeLEV6574_g02387</name>
</gene>
<comment type="caution">
    <text evidence="3">The sequence shown here is derived from an EMBL/GenBank/DDBJ whole genome shotgun (WGS) entry which is preliminary data.</text>
</comment>
<evidence type="ECO:0000259" key="2">
    <source>
        <dbReference type="PROSITE" id="PS50144"/>
    </source>
</evidence>
<dbReference type="InterPro" id="IPR011333">
    <property type="entry name" value="SKP1/BTB/POZ_sf"/>
</dbReference>
<protein>
    <recommendedName>
        <fullName evidence="2">MATH domain-containing protein</fullName>
    </recommendedName>
</protein>
<dbReference type="Gene3D" id="3.30.710.10">
    <property type="entry name" value="Potassium Channel Kv1.1, Chain A"/>
    <property type="match status" value="1"/>
</dbReference>
<dbReference type="InterPro" id="IPR008974">
    <property type="entry name" value="TRAF-like"/>
</dbReference>
<dbReference type="Gene3D" id="2.60.210.10">
    <property type="entry name" value="Apoptosis, Tumor Necrosis Factor Receptor Associated Protein 2, Chain A"/>
    <property type="match status" value="1"/>
</dbReference>
<accession>A0A507D8W8</accession>
<proteinExistence type="predicted"/>
<dbReference type="PROSITE" id="PS50144">
    <property type="entry name" value="MATH"/>
    <property type="match status" value="1"/>
</dbReference>
<dbReference type="AlphaFoldDB" id="A0A507D8W8"/>
<name>A0A507D8W8_9FUNG</name>
<dbReference type="InterPro" id="IPR002083">
    <property type="entry name" value="MATH/TRAF_dom"/>
</dbReference>
<dbReference type="Pfam" id="PF22486">
    <property type="entry name" value="MATH_2"/>
    <property type="match status" value="1"/>
</dbReference>
<sequence>MAPMETVGKLIIHGIKFQWKIDDFVSHAGTIYSPSFFVQDRKFKLVLDPNFRNDEDTFVSVYVEQMPVQKQLKGCLFLYLAISVKDERGEASVSLDGTNHFREALDVGGFENFLPLKNALELLKDGAFVLDVSVEPVSSFASPPPFQTLYLKKRFSDIDVVAKDNENDVEVLLPAHTLVLRMASKVLEQAVSNDPLSQQTTNDMPSSSTSESTSLRPHLVMHYSPEVCKRLCAFVYGLEGRHWLPTGNNQYDLRMKLLAASDYYDLDDLYEPLVEVISQKDITKDTILDILTISDHYPRFDHSFKETCIKYFVDYGADIVKGQPYMNWCRDPKNSNLLGELVRASFTRK</sequence>
<evidence type="ECO:0000313" key="4">
    <source>
        <dbReference type="Proteomes" id="UP000320475"/>
    </source>
</evidence>
<evidence type="ECO:0000313" key="3">
    <source>
        <dbReference type="EMBL" id="TPX47881.1"/>
    </source>
</evidence>